<dbReference type="EMBL" id="JAWDGP010006684">
    <property type="protein sequence ID" value="KAK3736867.1"/>
    <property type="molecule type" value="Genomic_DNA"/>
</dbReference>
<proteinExistence type="predicted"/>
<evidence type="ECO:0000313" key="2">
    <source>
        <dbReference type="Proteomes" id="UP001283361"/>
    </source>
</evidence>
<comment type="caution">
    <text evidence="1">The sequence shown here is derived from an EMBL/GenBank/DDBJ whole genome shotgun (WGS) entry which is preliminary data.</text>
</comment>
<reference evidence="1" key="1">
    <citation type="journal article" date="2023" name="G3 (Bethesda)">
        <title>A reference genome for the long-term kleptoplast-retaining sea slug Elysia crispata morphotype clarki.</title>
        <authorList>
            <person name="Eastman K.E."/>
            <person name="Pendleton A.L."/>
            <person name="Shaikh M.A."/>
            <person name="Suttiyut T."/>
            <person name="Ogas R."/>
            <person name="Tomko P."/>
            <person name="Gavelis G."/>
            <person name="Widhalm J.R."/>
            <person name="Wisecaver J.H."/>
        </authorList>
    </citation>
    <scope>NUCLEOTIDE SEQUENCE</scope>
    <source>
        <strain evidence="1">ECLA1</strain>
    </source>
</reference>
<sequence>MDRPGITRTVGIVNLLTLGDMSRYVYGGTMPQQFEIELQRFRDPSGPHALSFPSTLGSIQLVGCDALPDRHKDACGAEAVVDVDLTVLIVQFSYDHSLCDHMPILLSIFENVEMRLKA</sequence>
<name>A0AAE1CUU0_9GAST</name>
<dbReference type="Proteomes" id="UP001283361">
    <property type="component" value="Unassembled WGS sequence"/>
</dbReference>
<gene>
    <name evidence="1" type="ORF">RRG08_000614</name>
</gene>
<dbReference type="AlphaFoldDB" id="A0AAE1CUU0"/>
<protein>
    <submittedName>
        <fullName evidence="1">Uncharacterized protein</fullName>
    </submittedName>
</protein>
<evidence type="ECO:0000313" key="1">
    <source>
        <dbReference type="EMBL" id="KAK3736867.1"/>
    </source>
</evidence>
<keyword evidence="2" id="KW-1185">Reference proteome</keyword>
<accession>A0AAE1CUU0</accession>
<organism evidence="1 2">
    <name type="scientific">Elysia crispata</name>
    <name type="common">lettuce slug</name>
    <dbReference type="NCBI Taxonomy" id="231223"/>
    <lineage>
        <taxon>Eukaryota</taxon>
        <taxon>Metazoa</taxon>
        <taxon>Spiralia</taxon>
        <taxon>Lophotrochozoa</taxon>
        <taxon>Mollusca</taxon>
        <taxon>Gastropoda</taxon>
        <taxon>Heterobranchia</taxon>
        <taxon>Euthyneura</taxon>
        <taxon>Panpulmonata</taxon>
        <taxon>Sacoglossa</taxon>
        <taxon>Placobranchoidea</taxon>
        <taxon>Plakobranchidae</taxon>
        <taxon>Elysia</taxon>
    </lineage>
</organism>